<dbReference type="Gene3D" id="2.130.10.10">
    <property type="entry name" value="YVTN repeat-like/Quinoprotein amine dehydrogenase"/>
    <property type="match status" value="2"/>
</dbReference>
<keyword evidence="2" id="KW-1133">Transmembrane helix</keyword>
<dbReference type="InterPro" id="IPR013783">
    <property type="entry name" value="Ig-like_fold"/>
</dbReference>
<dbReference type="RefSeq" id="WP_109618364.1">
    <property type="nucleotide sequence ID" value="NZ_QGDO01000003.1"/>
</dbReference>
<dbReference type="PANTHER" id="PTHR43547:SF2">
    <property type="entry name" value="HYBRID SIGNAL TRANSDUCTION HISTIDINE KINASE C"/>
    <property type="match status" value="1"/>
</dbReference>
<dbReference type="Gene3D" id="1.10.10.10">
    <property type="entry name" value="Winged helix-like DNA-binding domain superfamily/Winged helix DNA-binding domain"/>
    <property type="match status" value="1"/>
</dbReference>
<comment type="caution">
    <text evidence="4">The sequence shown here is derived from an EMBL/GenBank/DDBJ whole genome shotgun (WGS) entry which is preliminary data.</text>
</comment>
<keyword evidence="2" id="KW-0812">Transmembrane</keyword>
<evidence type="ECO:0000313" key="4">
    <source>
        <dbReference type="EMBL" id="PWJ41912.1"/>
    </source>
</evidence>
<dbReference type="GO" id="GO:0000155">
    <property type="term" value="F:phosphorelay sensor kinase activity"/>
    <property type="evidence" value="ECO:0007669"/>
    <property type="project" value="TreeGrafter"/>
</dbReference>
<dbReference type="InterPro" id="IPR011123">
    <property type="entry name" value="Y_Y_Y"/>
</dbReference>
<dbReference type="SUPFAM" id="SSF46894">
    <property type="entry name" value="C-terminal effector domain of the bipartite response regulators"/>
    <property type="match status" value="1"/>
</dbReference>
<dbReference type="GO" id="GO:0003677">
    <property type="term" value="F:DNA binding"/>
    <property type="evidence" value="ECO:0007669"/>
    <property type="project" value="InterPro"/>
</dbReference>
<dbReference type="CDD" id="cd00063">
    <property type="entry name" value="FN3"/>
    <property type="match status" value="1"/>
</dbReference>
<feature type="transmembrane region" description="Helical" evidence="2">
    <location>
        <begin position="761"/>
        <end position="781"/>
    </location>
</feature>
<keyword evidence="2" id="KW-0472">Membrane</keyword>
<dbReference type="Proteomes" id="UP000245535">
    <property type="component" value="Unassembled WGS sequence"/>
</dbReference>
<dbReference type="InterPro" id="IPR000792">
    <property type="entry name" value="Tscrpt_reg_LuxR_C"/>
</dbReference>
<sequence>MKISSRNSYLRLGLLFSLIFYYQSLSAQRVFKGVHLTKTYSSLDYQSGSKNWEVTKGKDGSMYFANSAGLLEFDGKYWQTYALNRPNNNLMSLLATTDGNIYVGGQGNFGFFSKAENGQLQYTDLTVKIDSSLNVQFDEVWDIYELENSEILFCSHNALFRYDGENLKVILPQTPTFYSYYVRGKVYANSWSLGLQELDGDSFKKVKGGAVLEQQTVRSIVPFKDDQLLIATLEGNMYLYDRKELHPWANSLHTIFENSMINIVRVLKDGKIAVGTQNNGLFIISDEGEIIHHFNKGKGLNDRIVYGIYQEKNGNLWLTHNEGISYVELNSPFTLFNENNGVEGAGYAAKVFEGQLYIGTSNGLFKGNKHPQTHQLEFEFMLGSQGQAHEIEELDGSLYYAQHNGAFKIKKDGVEQLSNKNGAWNYMKLLEDENFVLQGFYGGIILYEKQNKTWKPVRQLKGFTESPRLMAQDENHFIWASHGFKGVYRMKLNAEKDSVEDLRHYGKDEGFPSNLLINMYKINSRLIFCAESGIYVYDETSDRFVKDDFFNQLLGEERVSYMTEDMNGNIYFLQEGKLGYIQLDKFGNHKVERKKFFRINPMICDNFDRVVPIDLHNILITSKDGFIHYNPSFKPNNQKEYQVSIREIKAMNGTEEEIVLQKYLPEANKIKTINLPFELNNIELSFVAPNFEGSEFVEYQYILDGYDNRWSKWNKTSEQRYTNLREGTYIFKVRAKNIQEEVSFETSVRLIIKPPWYRSNWAILCYIAILLTSSGVGIYVVRSHYAREQQDLMEETQYQLTQKDGQIKQLQDEMLKDQIESKNRELTLSTMHLTQKNAFLSSLQEDLQKALKGVDQKLQQKELKVLIKRIEKDINDSKEWEKFEEHFDFVHGDFFKKIKNHYPDLTTQECKICGYIRMDMSTKDIANTLNMSVRGVETSRYRLKKKLGLEKEVKLKDFILTL</sequence>
<dbReference type="EMBL" id="QGDO01000003">
    <property type="protein sequence ID" value="PWJ41912.1"/>
    <property type="molecule type" value="Genomic_DNA"/>
</dbReference>
<evidence type="ECO:0000256" key="1">
    <source>
        <dbReference type="ARBA" id="ARBA00022553"/>
    </source>
</evidence>
<accession>A0A315Z9G2</accession>
<organism evidence="4 5">
    <name type="scientific">Sediminitomix flava</name>
    <dbReference type="NCBI Taxonomy" id="379075"/>
    <lineage>
        <taxon>Bacteria</taxon>
        <taxon>Pseudomonadati</taxon>
        <taxon>Bacteroidota</taxon>
        <taxon>Cytophagia</taxon>
        <taxon>Cytophagales</taxon>
        <taxon>Flammeovirgaceae</taxon>
        <taxon>Sediminitomix</taxon>
    </lineage>
</organism>
<evidence type="ECO:0000259" key="3">
    <source>
        <dbReference type="SMART" id="SM00421"/>
    </source>
</evidence>
<dbReference type="GO" id="GO:0006355">
    <property type="term" value="P:regulation of DNA-templated transcription"/>
    <property type="evidence" value="ECO:0007669"/>
    <property type="project" value="InterPro"/>
</dbReference>
<name>A0A315Z9G2_SEDFL</name>
<reference evidence="4 5" key="1">
    <citation type="submission" date="2018-03" db="EMBL/GenBank/DDBJ databases">
        <title>Genomic Encyclopedia of Archaeal and Bacterial Type Strains, Phase II (KMG-II): from individual species to whole genera.</title>
        <authorList>
            <person name="Goeker M."/>
        </authorList>
    </citation>
    <scope>NUCLEOTIDE SEQUENCE [LARGE SCALE GENOMIC DNA]</scope>
    <source>
        <strain evidence="4 5">DSM 28229</strain>
    </source>
</reference>
<keyword evidence="5" id="KW-1185">Reference proteome</keyword>
<dbReference type="InterPro" id="IPR015943">
    <property type="entry name" value="WD40/YVTN_repeat-like_dom_sf"/>
</dbReference>
<feature type="domain" description="HTH luxR-type" evidence="3">
    <location>
        <begin position="902"/>
        <end position="959"/>
    </location>
</feature>
<dbReference type="InterPro" id="IPR036388">
    <property type="entry name" value="WH-like_DNA-bd_sf"/>
</dbReference>
<dbReference type="Gene3D" id="2.60.40.10">
    <property type="entry name" value="Immunoglobulins"/>
    <property type="match status" value="1"/>
</dbReference>
<proteinExistence type="predicted"/>
<dbReference type="SMART" id="SM00421">
    <property type="entry name" value="HTH_LUXR"/>
    <property type="match status" value="1"/>
</dbReference>
<dbReference type="AlphaFoldDB" id="A0A315Z9G2"/>
<dbReference type="InterPro" id="IPR003961">
    <property type="entry name" value="FN3_dom"/>
</dbReference>
<dbReference type="InterPro" id="IPR016032">
    <property type="entry name" value="Sig_transdc_resp-reg_C-effctor"/>
</dbReference>
<dbReference type="SUPFAM" id="SSF50998">
    <property type="entry name" value="Quinoprotein alcohol dehydrogenase-like"/>
    <property type="match status" value="1"/>
</dbReference>
<dbReference type="InterPro" id="IPR011047">
    <property type="entry name" value="Quinoprotein_ADH-like_sf"/>
</dbReference>
<dbReference type="Pfam" id="PF07495">
    <property type="entry name" value="Y_Y_Y"/>
    <property type="match status" value="1"/>
</dbReference>
<dbReference type="Pfam" id="PF00196">
    <property type="entry name" value="GerE"/>
    <property type="match status" value="1"/>
</dbReference>
<dbReference type="OrthoDB" id="9806995at2"/>
<evidence type="ECO:0000313" key="5">
    <source>
        <dbReference type="Proteomes" id="UP000245535"/>
    </source>
</evidence>
<keyword evidence="1" id="KW-0597">Phosphoprotein</keyword>
<gene>
    <name evidence="4" type="ORF">BC781_103162</name>
</gene>
<protein>
    <submittedName>
        <fullName evidence="4">Regulatory LuxR family protein</fullName>
    </submittedName>
</protein>
<dbReference type="PANTHER" id="PTHR43547">
    <property type="entry name" value="TWO-COMPONENT HISTIDINE KINASE"/>
    <property type="match status" value="1"/>
</dbReference>
<evidence type="ECO:0000256" key="2">
    <source>
        <dbReference type="SAM" id="Phobius"/>
    </source>
</evidence>